<evidence type="ECO:0000313" key="17">
    <source>
        <dbReference type="Proteomes" id="UP000663586"/>
    </source>
</evidence>
<keyword evidence="3" id="KW-1003">Cell membrane</keyword>
<dbReference type="PROSITE" id="PS50893">
    <property type="entry name" value="ABC_TRANSPORTER_2"/>
    <property type="match status" value="1"/>
</dbReference>
<dbReference type="KEGG" id="hara:AArcS_0568"/>
<dbReference type="EC" id="7.3.2.6" evidence="11"/>
<dbReference type="PROSITE" id="PS00211">
    <property type="entry name" value="ABC_TRANSPORTER_1"/>
    <property type="match status" value="1"/>
</dbReference>
<dbReference type="GO" id="GO:1901238">
    <property type="term" value="F:ABC-type tungstate transporter activity"/>
    <property type="evidence" value="ECO:0007669"/>
    <property type="project" value="UniProtKB-EC"/>
</dbReference>
<keyword evidence="7" id="KW-1278">Translocase</keyword>
<name>A0A897MUC4_9EURY</name>
<dbReference type="PANTHER" id="PTHR42781">
    <property type="entry name" value="SPERMIDINE/PUTRESCINE IMPORT ATP-BINDING PROTEIN POTA"/>
    <property type="match status" value="1"/>
</dbReference>
<evidence type="ECO:0000256" key="1">
    <source>
        <dbReference type="ARBA" id="ARBA00004202"/>
    </source>
</evidence>
<dbReference type="InterPro" id="IPR012340">
    <property type="entry name" value="NA-bd_OB-fold"/>
</dbReference>
<dbReference type="Gene3D" id="3.40.50.300">
    <property type="entry name" value="P-loop containing nucleotide triphosphate hydrolases"/>
    <property type="match status" value="1"/>
</dbReference>
<dbReference type="RefSeq" id="WP_238478905.1">
    <property type="nucleotide sequence ID" value="NZ_CP064786.1"/>
</dbReference>
<dbReference type="InterPro" id="IPR005893">
    <property type="entry name" value="PotA-like"/>
</dbReference>
<evidence type="ECO:0000256" key="10">
    <source>
        <dbReference type="ARBA" id="ARBA00038781"/>
    </source>
</evidence>
<organism evidence="16 17">
    <name type="scientific">Natranaeroarchaeum sulfidigenes</name>
    <dbReference type="NCBI Taxonomy" id="2784880"/>
    <lineage>
        <taxon>Archaea</taxon>
        <taxon>Methanobacteriati</taxon>
        <taxon>Methanobacteriota</taxon>
        <taxon>Stenosarchaea group</taxon>
        <taxon>Halobacteria</taxon>
        <taxon>Halobacteriales</taxon>
        <taxon>Natronoarchaeaceae</taxon>
        <taxon>Natranaeroarchaeum</taxon>
    </lineage>
</organism>
<dbReference type="InterPro" id="IPR003593">
    <property type="entry name" value="AAA+_ATPase"/>
</dbReference>
<dbReference type="SUPFAM" id="SSF52540">
    <property type="entry name" value="P-loop containing nucleoside triphosphate hydrolases"/>
    <property type="match status" value="1"/>
</dbReference>
<comment type="catalytic activity">
    <reaction evidence="13">
        <text>tungstate(in) + ATP + H2O = tungstate(out) + ADP + phosphate + H(+)</text>
        <dbReference type="Rhea" id="RHEA:35027"/>
        <dbReference type="ChEBI" id="CHEBI:15377"/>
        <dbReference type="ChEBI" id="CHEBI:15378"/>
        <dbReference type="ChEBI" id="CHEBI:30616"/>
        <dbReference type="ChEBI" id="CHEBI:43474"/>
        <dbReference type="ChEBI" id="CHEBI:46502"/>
        <dbReference type="ChEBI" id="CHEBI:456216"/>
        <dbReference type="EC" id="7.3.2.6"/>
    </reaction>
</comment>
<evidence type="ECO:0000256" key="12">
    <source>
        <dbReference type="ARBA" id="ARBA00041133"/>
    </source>
</evidence>
<evidence type="ECO:0000256" key="9">
    <source>
        <dbReference type="ARBA" id="ARBA00038307"/>
    </source>
</evidence>
<evidence type="ECO:0000256" key="3">
    <source>
        <dbReference type="ARBA" id="ARBA00022475"/>
    </source>
</evidence>
<gene>
    <name evidence="16" type="primary">potA2</name>
    <name evidence="16" type="ORF">AArcS_0568</name>
</gene>
<evidence type="ECO:0000256" key="14">
    <source>
        <dbReference type="SAM" id="MobiDB-lite"/>
    </source>
</evidence>
<comment type="subcellular location">
    <subcellularLocation>
        <location evidence="1">Cell membrane</location>
        <topology evidence="1">Peripheral membrane protein</topology>
    </subcellularLocation>
</comment>
<evidence type="ECO:0000256" key="8">
    <source>
        <dbReference type="ARBA" id="ARBA00023136"/>
    </source>
</evidence>
<evidence type="ECO:0000256" key="5">
    <source>
        <dbReference type="ARBA" id="ARBA00022741"/>
    </source>
</evidence>
<evidence type="ECO:0000256" key="7">
    <source>
        <dbReference type="ARBA" id="ARBA00022967"/>
    </source>
</evidence>
<evidence type="ECO:0000256" key="4">
    <source>
        <dbReference type="ARBA" id="ARBA00022505"/>
    </source>
</evidence>
<dbReference type="Proteomes" id="UP000663586">
    <property type="component" value="Chromosome"/>
</dbReference>
<keyword evidence="4" id="KW-0500">Molybdenum</keyword>
<feature type="domain" description="ABC transporter" evidence="15">
    <location>
        <begin position="7"/>
        <end position="240"/>
    </location>
</feature>
<keyword evidence="5" id="KW-0547">Nucleotide-binding</keyword>
<protein>
    <recommendedName>
        <fullName evidence="12">Molybdate/tungstate import ATP-binding protein WtpC</fullName>
        <ecNumber evidence="11">7.3.2.6</ecNumber>
    </recommendedName>
</protein>
<evidence type="ECO:0000259" key="15">
    <source>
        <dbReference type="PROSITE" id="PS50893"/>
    </source>
</evidence>
<dbReference type="EMBL" id="CP064786">
    <property type="protein sequence ID" value="QSG01796.1"/>
    <property type="molecule type" value="Genomic_DNA"/>
</dbReference>
<dbReference type="PANTHER" id="PTHR42781:SF4">
    <property type="entry name" value="SPERMIDINE_PUTRESCINE IMPORT ATP-BINDING PROTEIN POTA"/>
    <property type="match status" value="1"/>
</dbReference>
<evidence type="ECO:0000256" key="6">
    <source>
        <dbReference type="ARBA" id="ARBA00022840"/>
    </source>
</evidence>
<keyword evidence="6" id="KW-0067">ATP-binding</keyword>
<dbReference type="SUPFAM" id="SSF50331">
    <property type="entry name" value="MOP-like"/>
    <property type="match status" value="1"/>
</dbReference>
<dbReference type="Gene3D" id="2.40.50.140">
    <property type="entry name" value="Nucleic acid-binding proteins"/>
    <property type="match status" value="1"/>
</dbReference>
<dbReference type="GO" id="GO:0015417">
    <property type="term" value="F:ABC-type polyamine transporter activity"/>
    <property type="evidence" value="ECO:0007669"/>
    <property type="project" value="InterPro"/>
</dbReference>
<dbReference type="SMART" id="SM00382">
    <property type="entry name" value="AAA"/>
    <property type="match status" value="1"/>
</dbReference>
<dbReference type="GO" id="GO:0016887">
    <property type="term" value="F:ATP hydrolysis activity"/>
    <property type="evidence" value="ECO:0007669"/>
    <property type="project" value="InterPro"/>
</dbReference>
<evidence type="ECO:0000313" key="16">
    <source>
        <dbReference type="EMBL" id="QSG01796.1"/>
    </source>
</evidence>
<feature type="region of interest" description="Disordered" evidence="14">
    <location>
        <begin position="349"/>
        <end position="380"/>
    </location>
</feature>
<dbReference type="GO" id="GO:0005524">
    <property type="term" value="F:ATP binding"/>
    <property type="evidence" value="ECO:0007669"/>
    <property type="project" value="UniProtKB-KW"/>
</dbReference>
<evidence type="ECO:0000256" key="11">
    <source>
        <dbReference type="ARBA" id="ARBA00039025"/>
    </source>
</evidence>
<dbReference type="AlphaFoldDB" id="A0A897MUC4"/>
<keyword evidence="17" id="KW-1185">Reference proteome</keyword>
<dbReference type="GO" id="GO:0043190">
    <property type="term" value="C:ATP-binding cassette (ABC) transporter complex"/>
    <property type="evidence" value="ECO:0007669"/>
    <property type="project" value="InterPro"/>
</dbReference>
<dbReference type="InterPro" id="IPR008995">
    <property type="entry name" value="Mo/tungstate-bd_C_term_dom"/>
</dbReference>
<accession>A0A897MUC4</accession>
<dbReference type="Gene3D" id="2.40.50.100">
    <property type="match status" value="1"/>
</dbReference>
<dbReference type="Pfam" id="PF08402">
    <property type="entry name" value="TOBE_2"/>
    <property type="match status" value="1"/>
</dbReference>
<evidence type="ECO:0000256" key="13">
    <source>
        <dbReference type="ARBA" id="ARBA00047936"/>
    </source>
</evidence>
<dbReference type="FunFam" id="3.40.50.300:FF:000133">
    <property type="entry name" value="Spermidine/putrescine import ATP-binding protein PotA"/>
    <property type="match status" value="1"/>
</dbReference>
<dbReference type="Pfam" id="PF00005">
    <property type="entry name" value="ABC_tran"/>
    <property type="match status" value="1"/>
</dbReference>
<dbReference type="NCBIfam" id="TIGR01187">
    <property type="entry name" value="potA"/>
    <property type="match status" value="1"/>
</dbReference>
<dbReference type="InterPro" id="IPR003439">
    <property type="entry name" value="ABC_transporter-like_ATP-bd"/>
</dbReference>
<reference evidence="16" key="1">
    <citation type="submission" date="2020-11" db="EMBL/GenBank/DDBJ databases">
        <title>Carbohydrate-dependent, anaerobic sulfur respiration: A novel catabolism in halophilic archaea.</title>
        <authorList>
            <person name="Sorokin D.Y."/>
            <person name="Messina E."/>
            <person name="Smedile F."/>
            <person name="La Cono V."/>
            <person name="Hallsworth J.E."/>
            <person name="Yakimov M.M."/>
        </authorList>
    </citation>
    <scope>NUCLEOTIDE SEQUENCE</scope>
    <source>
        <strain evidence="16">AArc-S</strain>
    </source>
</reference>
<dbReference type="InterPro" id="IPR017871">
    <property type="entry name" value="ABC_transporter-like_CS"/>
</dbReference>
<keyword evidence="8" id="KW-0472">Membrane</keyword>
<dbReference type="InterPro" id="IPR013611">
    <property type="entry name" value="Transp-assoc_OB_typ2"/>
</dbReference>
<proteinExistence type="inferred from homology"/>
<evidence type="ECO:0000256" key="2">
    <source>
        <dbReference type="ARBA" id="ARBA00022448"/>
    </source>
</evidence>
<dbReference type="GeneID" id="70683949"/>
<comment type="similarity">
    <text evidence="9">Belongs to the ABC transporter superfamily. Sulfate/tungstate importer (TC 3.A.1.6) family.</text>
</comment>
<keyword evidence="2" id="KW-0813">Transport</keyword>
<comment type="subunit">
    <text evidence="10">The complex is composed of two ATP-binding proteins (WtpC), two transmembrane proteins (WtpB) and a solute-binding protein (WtpA).</text>
</comment>
<dbReference type="InterPro" id="IPR050093">
    <property type="entry name" value="ABC_SmlMolc_Importer"/>
</dbReference>
<dbReference type="InterPro" id="IPR027417">
    <property type="entry name" value="P-loop_NTPase"/>
</dbReference>
<sequence>MSAGAHLSLNNLTKVYDGRVRAVDNVNLDVQEGEFVTLVGPSGCGKSTTLRMIAGFIQPTSGSIAMNGQDITALSPDQRDIGMVFQSIALFPHMTVAENISYGMKVSDESFTQEEMDERVEEMLELIEMPETADRYPEQLSGGQQQRIGLARSLALQPEILLLDEPLSALDEKLREQMQTELTKIQQELGVTTVFVTHNQEEAMTMSDRIVIMDDGHFAQIGAPDEVYDDPESTFVADFMGKSNLFPGTVSDSGRSRSTVTTDAGEFVVNDTSYGAGASVQVLVRPEDLTMSKTTDTRPENAMTGTVDIIHLLGSVARYYITSEHGGQLIVEDQSDGQSVNEGDRVQLSFDPADSRVIPDPEPAIETDASEPAMGVYSGE</sequence>